<proteinExistence type="predicted"/>
<name>A0A7W6KC69_9SPHI</name>
<dbReference type="AlphaFoldDB" id="A0A7W6KC69"/>
<evidence type="ECO:0000313" key="2">
    <source>
        <dbReference type="Proteomes" id="UP000532273"/>
    </source>
</evidence>
<evidence type="ECO:0000313" key="1">
    <source>
        <dbReference type="EMBL" id="MBB4109093.1"/>
    </source>
</evidence>
<protein>
    <submittedName>
        <fullName evidence="1">Uncharacterized protein</fullName>
    </submittedName>
</protein>
<dbReference type="EMBL" id="JACIEF010000003">
    <property type="protein sequence ID" value="MBB4109093.1"/>
    <property type="molecule type" value="Genomic_DNA"/>
</dbReference>
<organism evidence="1 2">
    <name type="scientific">Pedobacter zeae</name>
    <dbReference type="NCBI Taxonomy" id="1737356"/>
    <lineage>
        <taxon>Bacteria</taxon>
        <taxon>Pseudomonadati</taxon>
        <taxon>Bacteroidota</taxon>
        <taxon>Sphingobacteriia</taxon>
        <taxon>Sphingobacteriales</taxon>
        <taxon>Sphingobacteriaceae</taxon>
        <taxon>Pedobacter</taxon>
    </lineage>
</organism>
<dbReference type="Proteomes" id="UP000532273">
    <property type="component" value="Unassembled WGS sequence"/>
</dbReference>
<gene>
    <name evidence="1" type="ORF">GGQ60_003102</name>
</gene>
<sequence>MFISLPTESQKRLDFLDTDLWSNFSKRSKKLKSGSKNFPLGLQKKTSQLRGLFVFTGLALMAYDYRDCPSFLGSIQYPIANARDKCVSKEKAIFLLLAMSSVTNLSIFGKTYFCHSL</sequence>
<comment type="caution">
    <text evidence="1">The sequence shown here is derived from an EMBL/GenBank/DDBJ whole genome shotgun (WGS) entry which is preliminary data.</text>
</comment>
<accession>A0A7W6KC69</accession>
<reference evidence="1 2" key="1">
    <citation type="submission" date="2020-08" db="EMBL/GenBank/DDBJ databases">
        <title>Genomic Encyclopedia of Type Strains, Phase IV (KMG-IV): sequencing the most valuable type-strain genomes for metagenomic binning, comparative biology and taxonomic classification.</title>
        <authorList>
            <person name="Goeker M."/>
        </authorList>
    </citation>
    <scope>NUCLEOTIDE SEQUENCE [LARGE SCALE GENOMIC DNA]</scope>
    <source>
        <strain evidence="1 2">DSM 100774</strain>
    </source>
</reference>